<dbReference type="InterPro" id="IPR011010">
    <property type="entry name" value="DNA_brk_join_enz"/>
</dbReference>
<organism evidence="2 3">
    <name type="scientific">Molorchus minor</name>
    <dbReference type="NCBI Taxonomy" id="1323400"/>
    <lineage>
        <taxon>Eukaryota</taxon>
        <taxon>Metazoa</taxon>
        <taxon>Ecdysozoa</taxon>
        <taxon>Arthropoda</taxon>
        <taxon>Hexapoda</taxon>
        <taxon>Insecta</taxon>
        <taxon>Pterygota</taxon>
        <taxon>Neoptera</taxon>
        <taxon>Endopterygota</taxon>
        <taxon>Coleoptera</taxon>
        <taxon>Polyphaga</taxon>
        <taxon>Cucujiformia</taxon>
        <taxon>Chrysomeloidea</taxon>
        <taxon>Cerambycidae</taxon>
        <taxon>Lamiinae</taxon>
        <taxon>Monochamini</taxon>
        <taxon>Molorchus</taxon>
    </lineage>
</organism>
<keyword evidence="1" id="KW-0233">DNA recombination</keyword>
<accession>A0ABQ9JKZ9</accession>
<evidence type="ECO:0008006" key="4">
    <source>
        <dbReference type="Google" id="ProtNLM"/>
    </source>
</evidence>
<evidence type="ECO:0000313" key="3">
    <source>
        <dbReference type="Proteomes" id="UP001162164"/>
    </source>
</evidence>
<reference evidence="2" key="1">
    <citation type="journal article" date="2023" name="Insect Mol. Biol.">
        <title>Genome sequencing provides insights into the evolution of gene families encoding plant cell wall-degrading enzymes in longhorned beetles.</title>
        <authorList>
            <person name="Shin N.R."/>
            <person name="Okamura Y."/>
            <person name="Kirsch R."/>
            <person name="Pauchet Y."/>
        </authorList>
    </citation>
    <scope>NUCLEOTIDE SEQUENCE</scope>
    <source>
        <strain evidence="2">MMC_N1</strain>
    </source>
</reference>
<dbReference type="EMBL" id="JAPWTJ010000454">
    <property type="protein sequence ID" value="KAJ8978293.1"/>
    <property type="molecule type" value="Genomic_DNA"/>
</dbReference>
<dbReference type="Gene3D" id="1.10.443.10">
    <property type="entry name" value="Intergrase catalytic core"/>
    <property type="match status" value="1"/>
</dbReference>
<keyword evidence="3" id="KW-1185">Reference proteome</keyword>
<gene>
    <name evidence="2" type="ORF">NQ317_000107</name>
</gene>
<dbReference type="Proteomes" id="UP001162164">
    <property type="component" value="Unassembled WGS sequence"/>
</dbReference>
<dbReference type="CDD" id="cd00397">
    <property type="entry name" value="DNA_BRE_C"/>
    <property type="match status" value="1"/>
</dbReference>
<evidence type="ECO:0000313" key="2">
    <source>
        <dbReference type="EMBL" id="KAJ8978293.1"/>
    </source>
</evidence>
<dbReference type="SUPFAM" id="SSF56349">
    <property type="entry name" value="DNA breaking-rejoining enzymes"/>
    <property type="match status" value="1"/>
</dbReference>
<dbReference type="InterPro" id="IPR013762">
    <property type="entry name" value="Integrase-like_cat_sf"/>
</dbReference>
<name>A0ABQ9JKZ9_9CUCU</name>
<protein>
    <recommendedName>
        <fullName evidence="4">Tyr recombinase domain-containing protein</fullName>
    </recommendedName>
</protein>
<sequence>MNPLVTSLQIPTSRLVIKLHIMQENTPLSNITIDDIQDLGKALLVTIRESKTKIQRVFSIIDNENKSSNFLENYRKYASLHPQGTDHRRFFVYYKNNKCSRQVVGKNMFGQIPFKIATYLKLPNAREYTGHCFRRSSATLLADAGENITNIKRHAGWKSTAVAESYIEGSVANKLKIGLYSFNRPQATQTWFSKSASSIKKVLVFVQENYSSIRATSKLSTPSR</sequence>
<comment type="caution">
    <text evidence="2">The sequence shown here is derived from an EMBL/GenBank/DDBJ whole genome shotgun (WGS) entry which is preliminary data.</text>
</comment>
<proteinExistence type="predicted"/>
<evidence type="ECO:0000256" key="1">
    <source>
        <dbReference type="ARBA" id="ARBA00023172"/>
    </source>
</evidence>